<dbReference type="PANTHER" id="PTHR31221">
    <property type="entry name" value="WRKY TRANSCRIPTION FACTOR PROTEIN 1-RELATED"/>
    <property type="match status" value="1"/>
</dbReference>
<evidence type="ECO:0000259" key="7">
    <source>
        <dbReference type="PROSITE" id="PS50811"/>
    </source>
</evidence>
<evidence type="ECO:0000256" key="3">
    <source>
        <dbReference type="ARBA" id="ARBA00023015"/>
    </source>
</evidence>
<accession>A0A2I0BAV7</accession>
<dbReference type="SUPFAM" id="SSF118290">
    <property type="entry name" value="WRKY DNA-binding domain"/>
    <property type="match status" value="1"/>
</dbReference>
<dbReference type="FunFam" id="2.20.25.80:FF:000006">
    <property type="entry name" value="WRKY transcription factor"/>
    <property type="match status" value="1"/>
</dbReference>
<dbReference type="GO" id="GO:0043565">
    <property type="term" value="F:sequence-specific DNA binding"/>
    <property type="evidence" value="ECO:0007669"/>
    <property type="project" value="InterPro"/>
</dbReference>
<dbReference type="Gene3D" id="2.20.25.80">
    <property type="entry name" value="WRKY domain"/>
    <property type="match status" value="1"/>
</dbReference>
<comment type="subcellular location">
    <subcellularLocation>
        <location evidence="1">Nucleus</location>
    </subcellularLocation>
</comment>
<evidence type="ECO:0000256" key="6">
    <source>
        <dbReference type="ARBA" id="ARBA00023242"/>
    </source>
</evidence>
<feature type="domain" description="WRKY" evidence="7">
    <location>
        <begin position="124"/>
        <end position="183"/>
    </location>
</feature>
<dbReference type="AlphaFoldDB" id="A0A2I0BAV7"/>
<reference evidence="8 9" key="1">
    <citation type="journal article" date="2017" name="Nature">
        <title>The Apostasia genome and the evolution of orchids.</title>
        <authorList>
            <person name="Zhang G.Q."/>
            <person name="Liu K.W."/>
            <person name="Li Z."/>
            <person name="Lohaus R."/>
            <person name="Hsiao Y.Y."/>
            <person name="Niu S.C."/>
            <person name="Wang J.Y."/>
            <person name="Lin Y.C."/>
            <person name="Xu Q."/>
            <person name="Chen L.J."/>
            <person name="Yoshida K."/>
            <person name="Fujiwara S."/>
            <person name="Wang Z.W."/>
            <person name="Zhang Y.Q."/>
            <person name="Mitsuda N."/>
            <person name="Wang M."/>
            <person name="Liu G.H."/>
            <person name="Pecoraro L."/>
            <person name="Huang H.X."/>
            <person name="Xiao X.J."/>
            <person name="Lin M."/>
            <person name="Wu X.Y."/>
            <person name="Wu W.L."/>
            <person name="Chen Y.Y."/>
            <person name="Chang S.B."/>
            <person name="Sakamoto S."/>
            <person name="Ohme-Takagi M."/>
            <person name="Yagi M."/>
            <person name="Zeng S.J."/>
            <person name="Shen C.Y."/>
            <person name="Yeh C.M."/>
            <person name="Luo Y.B."/>
            <person name="Tsai W.C."/>
            <person name="Van de Peer Y."/>
            <person name="Liu Z.J."/>
        </authorList>
    </citation>
    <scope>NUCLEOTIDE SEQUENCE [LARGE SCALE GENOMIC DNA]</scope>
    <source>
        <strain evidence="9">cv. Shenzhen</strain>
        <tissue evidence="8">Stem</tissue>
    </source>
</reference>
<evidence type="ECO:0000256" key="4">
    <source>
        <dbReference type="ARBA" id="ARBA00023125"/>
    </source>
</evidence>
<dbReference type="InterPro" id="IPR044810">
    <property type="entry name" value="WRKY_plant"/>
</dbReference>
<gene>
    <name evidence="8" type="primary">WRKY49</name>
    <name evidence="8" type="ORF">AXF42_Ash011501</name>
</gene>
<keyword evidence="5" id="KW-0804">Transcription</keyword>
<keyword evidence="2" id="KW-0677">Repeat</keyword>
<dbReference type="GO" id="GO:0005634">
    <property type="term" value="C:nucleus"/>
    <property type="evidence" value="ECO:0007669"/>
    <property type="project" value="UniProtKB-SubCell"/>
</dbReference>
<dbReference type="OrthoDB" id="652816at2759"/>
<evidence type="ECO:0000313" key="9">
    <source>
        <dbReference type="Proteomes" id="UP000236161"/>
    </source>
</evidence>
<keyword evidence="9" id="KW-1185">Reference proteome</keyword>
<protein>
    <submittedName>
        <fullName evidence="8">Putative WRKY transcription factor 49</fullName>
    </submittedName>
</protein>
<keyword evidence="4" id="KW-0238">DNA-binding</keyword>
<dbReference type="PANTHER" id="PTHR31221:SF42">
    <property type="entry name" value="WRKY TRANSCRIPTION FACTOR 49-RELATED"/>
    <property type="match status" value="1"/>
</dbReference>
<dbReference type="PROSITE" id="PS50811">
    <property type="entry name" value="WRKY"/>
    <property type="match status" value="1"/>
</dbReference>
<dbReference type="SMART" id="SM00774">
    <property type="entry name" value="WRKY"/>
    <property type="match status" value="1"/>
</dbReference>
<name>A0A2I0BAV7_9ASPA</name>
<evidence type="ECO:0000313" key="8">
    <source>
        <dbReference type="EMBL" id="PKA64899.1"/>
    </source>
</evidence>
<dbReference type="EMBL" id="KZ451899">
    <property type="protein sequence ID" value="PKA64899.1"/>
    <property type="molecule type" value="Genomic_DNA"/>
</dbReference>
<keyword evidence="6" id="KW-0539">Nucleus</keyword>
<dbReference type="Pfam" id="PF03106">
    <property type="entry name" value="WRKY"/>
    <property type="match status" value="1"/>
</dbReference>
<evidence type="ECO:0000256" key="1">
    <source>
        <dbReference type="ARBA" id="ARBA00004123"/>
    </source>
</evidence>
<dbReference type="GO" id="GO:0003700">
    <property type="term" value="F:DNA-binding transcription factor activity"/>
    <property type="evidence" value="ECO:0007669"/>
    <property type="project" value="InterPro"/>
</dbReference>
<dbReference type="InterPro" id="IPR003657">
    <property type="entry name" value="WRKY_dom"/>
</dbReference>
<keyword evidence="3" id="KW-0805">Transcription regulation</keyword>
<proteinExistence type="predicted"/>
<sequence length="326" mass="35882">MEEIMMDELEIHWLGGLEDELSMEELLRGCDVPTTARLQGRSDPQSGASHGKALVNELASKVYSGPTIGDLEGALYLSCRNGEIISGSTALYVGVALPQKGAGIGNMENKYTLRVKAFGNGPADDGYKWRKYGQKSIKNSPNPRSYYRCTNPKCNAKKQVERSGEDPETLVITYEGLHLHYTYSHFLLSQTHGFSAAEFHATKKPKTQSTDLHPKVPEALELWQMVRGPEVGEEQQQKSFKAGEKQQNGEIIHTSAMVKEGIQEWLIIDAYTSQGLLEDVVPLMVRKPCGSITSSDEPSQSSQPSYPSLSSFVFWPSTGSGCESVT</sequence>
<dbReference type="Proteomes" id="UP000236161">
    <property type="component" value="Unassembled WGS sequence"/>
</dbReference>
<dbReference type="InterPro" id="IPR036576">
    <property type="entry name" value="WRKY_dom_sf"/>
</dbReference>
<evidence type="ECO:0000256" key="2">
    <source>
        <dbReference type="ARBA" id="ARBA00022737"/>
    </source>
</evidence>
<organism evidence="8 9">
    <name type="scientific">Apostasia shenzhenica</name>
    <dbReference type="NCBI Taxonomy" id="1088818"/>
    <lineage>
        <taxon>Eukaryota</taxon>
        <taxon>Viridiplantae</taxon>
        <taxon>Streptophyta</taxon>
        <taxon>Embryophyta</taxon>
        <taxon>Tracheophyta</taxon>
        <taxon>Spermatophyta</taxon>
        <taxon>Magnoliopsida</taxon>
        <taxon>Liliopsida</taxon>
        <taxon>Asparagales</taxon>
        <taxon>Orchidaceae</taxon>
        <taxon>Apostasioideae</taxon>
        <taxon>Apostasia</taxon>
    </lineage>
</organism>
<evidence type="ECO:0000256" key="5">
    <source>
        <dbReference type="ARBA" id="ARBA00023163"/>
    </source>
</evidence>